<comment type="subcellular location">
    <subcellularLocation>
        <location evidence="1 7">Cell membrane</location>
        <topology evidence="1 7">Multi-pass membrane protein</topology>
    </subcellularLocation>
</comment>
<evidence type="ECO:0000313" key="10">
    <source>
        <dbReference type="Proteomes" id="UP001056336"/>
    </source>
</evidence>
<feature type="transmembrane region" description="Helical" evidence="7">
    <location>
        <begin position="96"/>
        <end position="116"/>
    </location>
</feature>
<keyword evidence="3" id="KW-1003">Cell membrane</keyword>
<dbReference type="EMBL" id="CP097332">
    <property type="protein sequence ID" value="UQX87101.1"/>
    <property type="molecule type" value="Genomic_DNA"/>
</dbReference>
<gene>
    <name evidence="9" type="ORF">M6D93_12390</name>
</gene>
<organism evidence="9 10">
    <name type="scientific">Jatrophihabitans telluris</name>
    <dbReference type="NCBI Taxonomy" id="2038343"/>
    <lineage>
        <taxon>Bacteria</taxon>
        <taxon>Bacillati</taxon>
        <taxon>Actinomycetota</taxon>
        <taxon>Actinomycetes</taxon>
        <taxon>Jatrophihabitantales</taxon>
        <taxon>Jatrophihabitantaceae</taxon>
        <taxon>Jatrophihabitans</taxon>
    </lineage>
</organism>
<keyword evidence="6 7" id="KW-0472">Membrane</keyword>
<feature type="transmembrane region" description="Helical" evidence="7">
    <location>
        <begin position="128"/>
        <end position="153"/>
    </location>
</feature>
<dbReference type="Proteomes" id="UP001056336">
    <property type="component" value="Chromosome"/>
</dbReference>
<evidence type="ECO:0000256" key="5">
    <source>
        <dbReference type="ARBA" id="ARBA00022989"/>
    </source>
</evidence>
<keyword evidence="5 7" id="KW-1133">Transmembrane helix</keyword>
<dbReference type="PANTHER" id="PTHR43163:SF6">
    <property type="entry name" value="DIPEPTIDE TRANSPORT SYSTEM PERMEASE PROTEIN DPPB-RELATED"/>
    <property type="match status" value="1"/>
</dbReference>
<dbReference type="InterPro" id="IPR000515">
    <property type="entry name" value="MetI-like"/>
</dbReference>
<dbReference type="Pfam" id="PF00528">
    <property type="entry name" value="BPD_transp_1"/>
    <property type="match status" value="1"/>
</dbReference>
<evidence type="ECO:0000259" key="8">
    <source>
        <dbReference type="PROSITE" id="PS50928"/>
    </source>
</evidence>
<dbReference type="Gene3D" id="1.10.3720.10">
    <property type="entry name" value="MetI-like"/>
    <property type="match status" value="1"/>
</dbReference>
<feature type="transmembrane region" description="Helical" evidence="7">
    <location>
        <begin position="231"/>
        <end position="257"/>
    </location>
</feature>
<feature type="transmembrane region" description="Helical" evidence="7">
    <location>
        <begin position="173"/>
        <end position="194"/>
    </location>
</feature>
<dbReference type="PANTHER" id="PTHR43163">
    <property type="entry name" value="DIPEPTIDE TRANSPORT SYSTEM PERMEASE PROTEIN DPPB-RELATED"/>
    <property type="match status" value="1"/>
</dbReference>
<dbReference type="InterPro" id="IPR045621">
    <property type="entry name" value="BPD_transp_1_N"/>
</dbReference>
<protein>
    <submittedName>
        <fullName evidence="9">ABC transporter permease</fullName>
    </submittedName>
</protein>
<dbReference type="InterPro" id="IPR035906">
    <property type="entry name" value="MetI-like_sf"/>
</dbReference>
<dbReference type="PROSITE" id="PS50928">
    <property type="entry name" value="ABC_TM1"/>
    <property type="match status" value="1"/>
</dbReference>
<evidence type="ECO:0000256" key="6">
    <source>
        <dbReference type="ARBA" id="ARBA00023136"/>
    </source>
</evidence>
<evidence type="ECO:0000256" key="3">
    <source>
        <dbReference type="ARBA" id="ARBA00022475"/>
    </source>
</evidence>
<evidence type="ECO:0000256" key="1">
    <source>
        <dbReference type="ARBA" id="ARBA00004651"/>
    </source>
</evidence>
<accession>A0ABY4QTS9</accession>
<evidence type="ECO:0000256" key="4">
    <source>
        <dbReference type="ARBA" id="ARBA00022692"/>
    </source>
</evidence>
<dbReference type="Pfam" id="PF19300">
    <property type="entry name" value="BPD_transp_1_N"/>
    <property type="match status" value="1"/>
</dbReference>
<proteinExistence type="inferred from homology"/>
<evidence type="ECO:0000313" key="9">
    <source>
        <dbReference type="EMBL" id="UQX87101.1"/>
    </source>
</evidence>
<dbReference type="RefSeq" id="WP_249769547.1">
    <property type="nucleotide sequence ID" value="NZ_CP097332.1"/>
</dbReference>
<name>A0ABY4QTS9_9ACTN</name>
<keyword evidence="10" id="KW-1185">Reference proteome</keyword>
<reference evidence="9" key="1">
    <citation type="journal article" date="2018" name="Int. J. Syst. Evol. Microbiol.">
        <title>Jatrophihabitans telluris sp. nov., isolated from sediment soil of lava forest wetlands and the emended description of the genus Jatrophihabitans.</title>
        <authorList>
            <person name="Lee K.C."/>
            <person name="Suh M.K."/>
            <person name="Eom M.K."/>
            <person name="Kim K.K."/>
            <person name="Kim J.S."/>
            <person name="Kim D.S."/>
            <person name="Ko S.H."/>
            <person name="Shin Y.K."/>
            <person name="Lee J.S."/>
        </authorList>
    </citation>
    <scope>NUCLEOTIDE SEQUENCE</scope>
    <source>
        <strain evidence="9">N237</strain>
    </source>
</reference>
<evidence type="ECO:0000256" key="2">
    <source>
        <dbReference type="ARBA" id="ARBA00022448"/>
    </source>
</evidence>
<comment type="similarity">
    <text evidence="7">Belongs to the binding-protein-dependent transport system permease family.</text>
</comment>
<feature type="transmembrane region" description="Helical" evidence="7">
    <location>
        <begin position="277"/>
        <end position="296"/>
    </location>
</feature>
<keyword evidence="4 7" id="KW-0812">Transmembrane</keyword>
<reference evidence="9" key="2">
    <citation type="submission" date="2022-05" db="EMBL/GenBank/DDBJ databases">
        <authorList>
            <person name="Kim J.-S."/>
            <person name="Lee K."/>
            <person name="Suh M."/>
            <person name="Eom M."/>
            <person name="Kim J.-S."/>
            <person name="Kim D.-S."/>
            <person name="Ko S.-H."/>
            <person name="Shin Y."/>
            <person name="Lee J.-S."/>
        </authorList>
    </citation>
    <scope>NUCLEOTIDE SEQUENCE</scope>
    <source>
        <strain evidence="9">N237</strain>
    </source>
</reference>
<keyword evidence="2 7" id="KW-0813">Transport</keyword>
<dbReference type="SUPFAM" id="SSF161098">
    <property type="entry name" value="MetI-like"/>
    <property type="match status" value="1"/>
</dbReference>
<sequence length="312" mass="32928">MGQVARVLALLWSLSFVTFALVQLLPGNAAQVQLGQGGTPADVATLNRKLGLDRSFLDRYLSWAADLVHGRLGSSLATGQPVMGMLTGRVPVSMELIAIALVFSLTFAVPMALLAARRPGGVADWLSSAVSVGAVSVTPFVVGIGLVSVFAVQLKWFPTSGFVPLTQSVLGNAASAALPSVTLALPLFGLYVRVLRGDLIDQMRNAEYILTARCSGASTWRVLTRHALRNALFGTVTLIGLNVAAVLGGTVVVEEVFGIQGVGSMFVQGIQGRDVPVVEAVVLLSALTVLTANRITDRWYRVLNRRVHVAVG</sequence>
<evidence type="ECO:0000256" key="7">
    <source>
        <dbReference type="RuleBase" id="RU363032"/>
    </source>
</evidence>
<feature type="domain" description="ABC transmembrane type-1" evidence="8">
    <location>
        <begin position="90"/>
        <end position="296"/>
    </location>
</feature>
<dbReference type="CDD" id="cd06261">
    <property type="entry name" value="TM_PBP2"/>
    <property type="match status" value="1"/>
</dbReference>